<evidence type="ECO:0008006" key="2">
    <source>
        <dbReference type="Google" id="ProtNLM"/>
    </source>
</evidence>
<sequence length="111" mass="12147">MPAHVWTDTWKVKPGRVEDFVGLMEKFDAVLTRLDIRPSYHTLVQQLGGPGGGFLTFHHTFGYPSYAEYGTATDAFFADAEFEELFGVDALGPDAPAESVSGSIGQVVFMK</sequence>
<organism evidence="1">
    <name type="scientific">marine metagenome</name>
    <dbReference type="NCBI Taxonomy" id="408172"/>
    <lineage>
        <taxon>unclassified sequences</taxon>
        <taxon>metagenomes</taxon>
        <taxon>ecological metagenomes</taxon>
    </lineage>
</organism>
<dbReference type="AlphaFoldDB" id="A0A381PZ79"/>
<name>A0A381PZ79_9ZZZZ</name>
<gene>
    <name evidence="1" type="ORF">METZ01_LOCUS24153</name>
</gene>
<accession>A0A381PZ79</accession>
<protein>
    <recommendedName>
        <fullName evidence="2">NIPSNAP domain-containing protein</fullName>
    </recommendedName>
</protein>
<evidence type="ECO:0000313" key="1">
    <source>
        <dbReference type="EMBL" id="SUZ71299.1"/>
    </source>
</evidence>
<dbReference type="EMBL" id="UINC01001116">
    <property type="protein sequence ID" value="SUZ71299.1"/>
    <property type="molecule type" value="Genomic_DNA"/>
</dbReference>
<reference evidence="1" key="1">
    <citation type="submission" date="2018-05" db="EMBL/GenBank/DDBJ databases">
        <authorList>
            <person name="Lanie J.A."/>
            <person name="Ng W.-L."/>
            <person name="Kazmierczak K.M."/>
            <person name="Andrzejewski T.M."/>
            <person name="Davidsen T.M."/>
            <person name="Wayne K.J."/>
            <person name="Tettelin H."/>
            <person name="Glass J.I."/>
            <person name="Rusch D."/>
            <person name="Podicherti R."/>
            <person name="Tsui H.-C.T."/>
            <person name="Winkler M.E."/>
        </authorList>
    </citation>
    <scope>NUCLEOTIDE SEQUENCE</scope>
</reference>
<proteinExistence type="predicted"/>